<dbReference type="PROSITE" id="PS51257">
    <property type="entry name" value="PROKAR_LIPOPROTEIN"/>
    <property type="match status" value="1"/>
</dbReference>
<dbReference type="Proteomes" id="UP000240708">
    <property type="component" value="Unassembled WGS sequence"/>
</dbReference>
<reference evidence="1 2" key="1">
    <citation type="submission" date="2018-03" db="EMBL/GenBank/DDBJ databases">
        <title>Genomic Encyclopedia of Archaeal and Bacterial Type Strains, Phase II (KMG-II): from individual species to whole genera.</title>
        <authorList>
            <person name="Goeker M."/>
        </authorList>
    </citation>
    <scope>NUCLEOTIDE SEQUENCE [LARGE SCALE GENOMIC DNA]</scope>
    <source>
        <strain evidence="1 2">DSM 28057</strain>
    </source>
</reference>
<gene>
    <name evidence="1" type="ORF">CLV48_10582</name>
</gene>
<dbReference type="Gene3D" id="2.60.40.10">
    <property type="entry name" value="Immunoglobulins"/>
    <property type="match status" value="1"/>
</dbReference>
<dbReference type="AlphaFoldDB" id="A0A2P8E4F3"/>
<keyword evidence="2" id="KW-1185">Reference proteome</keyword>
<accession>A0A2P8E4F3</accession>
<organism evidence="1 2">
    <name type="scientific">Cecembia rubra</name>
    <dbReference type="NCBI Taxonomy" id="1485585"/>
    <lineage>
        <taxon>Bacteria</taxon>
        <taxon>Pseudomonadati</taxon>
        <taxon>Bacteroidota</taxon>
        <taxon>Cytophagia</taxon>
        <taxon>Cytophagales</taxon>
        <taxon>Cyclobacteriaceae</taxon>
        <taxon>Cecembia</taxon>
    </lineage>
</organism>
<proteinExistence type="predicted"/>
<dbReference type="OrthoDB" id="833020at2"/>
<evidence type="ECO:0008006" key="3">
    <source>
        <dbReference type="Google" id="ProtNLM"/>
    </source>
</evidence>
<name>A0A2P8E4F3_9BACT</name>
<evidence type="ECO:0000313" key="1">
    <source>
        <dbReference type="EMBL" id="PSL04341.1"/>
    </source>
</evidence>
<sequence length="472" mass="51762">MKQSIKFLILTFGILFLFQSCEMTSLFEEDKSQSILEKEEKFQLSLLGNEAFRLSFLGSDLDYPDYLIEMINGFIEVNINTYRVSLISREVNNPESNNVTTTFTYLVTGTGVSPSLDNFALEIPNCAGTPVSWTQRNASSISAGFLIWNSSVPANSQQIFSVTYPGRVGLGLINARVTKGSNSITQRVLGPCKGIYSINGSIYIDSNSDGSKQSSESGLGGFPIQLINNDKPDTPLGTISTKTDGSFEFYVFEGNYSIKVVDDLINRNYNPTGDTKRNIGLVNSNISNLDFGYKIDSRKMINEFESGAILLDTRDVKFWTAELRNPGRNNSTYSRAQMIQFLTEIEGLLLPVPFQFGSDKLTTALDIITRPIRSNVDAFLQQLLTAELNIVSGRGAKKLDSNGVRISDNDFNNALLLYAEPLACQALGACSTTPTTNNARVSSIMYSAFTDLSDGTSVLSSFNGTGGIRTSR</sequence>
<dbReference type="RefSeq" id="WP_106567247.1">
    <property type="nucleotide sequence ID" value="NZ_PYGF01000005.1"/>
</dbReference>
<dbReference type="SUPFAM" id="SSF117074">
    <property type="entry name" value="Hypothetical protein PA1324"/>
    <property type="match status" value="1"/>
</dbReference>
<dbReference type="InterPro" id="IPR013783">
    <property type="entry name" value="Ig-like_fold"/>
</dbReference>
<evidence type="ECO:0000313" key="2">
    <source>
        <dbReference type="Proteomes" id="UP000240708"/>
    </source>
</evidence>
<comment type="caution">
    <text evidence="1">The sequence shown here is derived from an EMBL/GenBank/DDBJ whole genome shotgun (WGS) entry which is preliminary data.</text>
</comment>
<dbReference type="EMBL" id="PYGF01000005">
    <property type="protein sequence ID" value="PSL04341.1"/>
    <property type="molecule type" value="Genomic_DNA"/>
</dbReference>
<protein>
    <recommendedName>
        <fullName evidence="3">SdrD B-like protein</fullName>
    </recommendedName>
</protein>